<dbReference type="EMBL" id="CYSC01000027">
    <property type="protein sequence ID" value="CUH71978.1"/>
    <property type="molecule type" value="Genomic_DNA"/>
</dbReference>
<evidence type="ECO:0000313" key="7">
    <source>
        <dbReference type="Proteomes" id="UP000051086"/>
    </source>
</evidence>
<feature type="domain" description="HTH arsR-type" evidence="4">
    <location>
        <begin position="17"/>
        <end position="111"/>
    </location>
</feature>
<dbReference type="InterPro" id="IPR001845">
    <property type="entry name" value="HTH_ArsR_DNA-bd_dom"/>
</dbReference>
<dbReference type="GO" id="GO:0003700">
    <property type="term" value="F:DNA-binding transcription factor activity"/>
    <property type="evidence" value="ECO:0007669"/>
    <property type="project" value="InterPro"/>
</dbReference>
<dbReference type="InterPro" id="IPR051011">
    <property type="entry name" value="Metal_resp_trans_reg"/>
</dbReference>
<sequence length="114" mass="12211">MPYQPPSATPPAPAAAEMAGNAQAAAAYLKTLAHEGRLMILCHLGAGEKSVGELENLLEIRQAAVSQMLARLREEGLVSTRREGKTIYYSLADENTSEVIALLYRLFCGPAAHS</sequence>
<dbReference type="InterPro" id="IPR036390">
    <property type="entry name" value="WH_DNA-bd_sf"/>
</dbReference>
<dbReference type="EMBL" id="CYSB01000005">
    <property type="protein sequence ID" value="CUH63318.1"/>
    <property type="molecule type" value="Genomic_DNA"/>
</dbReference>
<keyword evidence="1" id="KW-0805">Transcription regulation</keyword>
<evidence type="ECO:0000256" key="2">
    <source>
        <dbReference type="ARBA" id="ARBA00023125"/>
    </source>
</evidence>
<dbReference type="InterPro" id="IPR011991">
    <property type="entry name" value="ArsR-like_HTH"/>
</dbReference>
<evidence type="ECO:0000256" key="3">
    <source>
        <dbReference type="ARBA" id="ARBA00023163"/>
    </source>
</evidence>
<proteinExistence type="predicted"/>
<dbReference type="Proteomes" id="UP000051887">
    <property type="component" value="Unassembled WGS sequence"/>
</dbReference>
<keyword evidence="7" id="KW-1185">Reference proteome</keyword>
<gene>
    <name evidence="6" type="primary">bigR_1</name>
    <name evidence="5" type="ORF">TL5118_00419</name>
    <name evidence="6" type="ORF">TL5120_01773</name>
</gene>
<dbReference type="PRINTS" id="PR00778">
    <property type="entry name" value="HTHARSR"/>
</dbReference>
<dbReference type="GO" id="GO:0003677">
    <property type="term" value="F:DNA binding"/>
    <property type="evidence" value="ECO:0007669"/>
    <property type="project" value="UniProtKB-KW"/>
</dbReference>
<organism evidence="6 8">
    <name type="scientific">Thalassovita autumnalis</name>
    <dbReference type="NCBI Taxonomy" id="2072972"/>
    <lineage>
        <taxon>Bacteria</taxon>
        <taxon>Pseudomonadati</taxon>
        <taxon>Pseudomonadota</taxon>
        <taxon>Alphaproteobacteria</taxon>
        <taxon>Rhodobacterales</taxon>
        <taxon>Roseobacteraceae</taxon>
        <taxon>Thalassovita</taxon>
    </lineage>
</organism>
<dbReference type="PROSITE" id="PS50987">
    <property type="entry name" value="HTH_ARSR_2"/>
    <property type="match status" value="1"/>
</dbReference>
<evidence type="ECO:0000256" key="1">
    <source>
        <dbReference type="ARBA" id="ARBA00023015"/>
    </source>
</evidence>
<keyword evidence="2" id="KW-0238">DNA-binding</keyword>
<protein>
    <submittedName>
        <fullName evidence="6">Biofilm growth-associated repressor</fullName>
    </submittedName>
</protein>
<dbReference type="Proteomes" id="UP000051086">
    <property type="component" value="Unassembled WGS sequence"/>
</dbReference>
<dbReference type="SUPFAM" id="SSF46785">
    <property type="entry name" value="Winged helix' DNA-binding domain"/>
    <property type="match status" value="1"/>
</dbReference>
<dbReference type="PANTHER" id="PTHR43132">
    <property type="entry name" value="ARSENICAL RESISTANCE OPERON REPRESSOR ARSR-RELATED"/>
    <property type="match status" value="1"/>
</dbReference>
<dbReference type="PANTHER" id="PTHR43132:SF2">
    <property type="entry name" value="ARSENICAL RESISTANCE OPERON REPRESSOR ARSR-RELATED"/>
    <property type="match status" value="1"/>
</dbReference>
<name>A0A0P1FTH8_9RHOB</name>
<dbReference type="Gene3D" id="1.10.10.10">
    <property type="entry name" value="Winged helix-like DNA-binding domain superfamily/Winged helix DNA-binding domain"/>
    <property type="match status" value="1"/>
</dbReference>
<evidence type="ECO:0000313" key="8">
    <source>
        <dbReference type="Proteomes" id="UP000051887"/>
    </source>
</evidence>
<dbReference type="Pfam" id="PF01022">
    <property type="entry name" value="HTH_5"/>
    <property type="match status" value="1"/>
</dbReference>
<reference evidence="6 8" key="1">
    <citation type="submission" date="2015-09" db="EMBL/GenBank/DDBJ databases">
        <authorList>
            <consortium name="Swine Surveillance"/>
        </authorList>
    </citation>
    <scope>NUCLEOTIDE SEQUENCE [LARGE SCALE GENOMIC DNA]</scope>
    <source>
        <strain evidence="6 8">5120</strain>
    </source>
</reference>
<evidence type="ECO:0000313" key="6">
    <source>
        <dbReference type="EMBL" id="CUH71978.1"/>
    </source>
</evidence>
<dbReference type="InterPro" id="IPR036388">
    <property type="entry name" value="WH-like_DNA-bd_sf"/>
</dbReference>
<dbReference type="CDD" id="cd00090">
    <property type="entry name" value="HTH_ARSR"/>
    <property type="match status" value="1"/>
</dbReference>
<dbReference type="RefSeq" id="WP_058243223.1">
    <property type="nucleotide sequence ID" value="NZ_CYSB01000005.1"/>
</dbReference>
<evidence type="ECO:0000259" key="4">
    <source>
        <dbReference type="PROSITE" id="PS50987"/>
    </source>
</evidence>
<keyword evidence="3" id="KW-0804">Transcription</keyword>
<dbReference type="SMART" id="SM00418">
    <property type="entry name" value="HTH_ARSR"/>
    <property type="match status" value="1"/>
</dbReference>
<evidence type="ECO:0000313" key="5">
    <source>
        <dbReference type="EMBL" id="CUH63318.1"/>
    </source>
</evidence>
<accession>A0A0P1FTH8</accession>
<dbReference type="AlphaFoldDB" id="A0A0P1FTH8"/>
<dbReference type="NCBIfam" id="NF033788">
    <property type="entry name" value="HTH_metalloreg"/>
    <property type="match status" value="1"/>
</dbReference>
<reference evidence="5 7" key="2">
    <citation type="submission" date="2015-09" db="EMBL/GenBank/DDBJ databases">
        <authorList>
            <person name="Rodrigo-Torres L."/>
            <person name="Arahal D.R."/>
        </authorList>
    </citation>
    <scope>NUCLEOTIDE SEQUENCE [LARGE SCALE GENOMIC DNA]</scope>
    <source>
        <strain evidence="5 7">CECT 5118</strain>
    </source>
</reference>